<name>A0A5Q4VCL9_9BACT</name>
<organism evidence="1 2">
    <name type="scientific">Desulfobotulus mexicanus</name>
    <dbReference type="NCBI Taxonomy" id="2586642"/>
    <lineage>
        <taxon>Bacteria</taxon>
        <taxon>Pseudomonadati</taxon>
        <taxon>Thermodesulfobacteriota</taxon>
        <taxon>Desulfobacteria</taxon>
        <taxon>Desulfobacterales</taxon>
        <taxon>Desulfobacteraceae</taxon>
        <taxon>Desulfobotulus</taxon>
    </lineage>
</organism>
<accession>A0A5Q4VCL9</accession>
<evidence type="ECO:0000313" key="2">
    <source>
        <dbReference type="Proteomes" id="UP000321899"/>
    </source>
</evidence>
<comment type="caution">
    <text evidence="1">The sequence shown here is derived from an EMBL/GenBank/DDBJ whole genome shotgun (WGS) entry which is preliminary data.</text>
</comment>
<dbReference type="EMBL" id="VDMB01000009">
    <property type="protein sequence ID" value="TYT74718.1"/>
    <property type="molecule type" value="Genomic_DNA"/>
</dbReference>
<reference evidence="1 2" key="1">
    <citation type="submission" date="2019-06" db="EMBL/GenBank/DDBJ databases">
        <title>Desulfobotulus mexicanus sp. nov., a novel sulfate-reducing bacterium isolated from the sediment of an alkaline crater lake in Mexico.</title>
        <authorList>
            <person name="Hirschler-Rea A."/>
        </authorList>
    </citation>
    <scope>NUCLEOTIDE SEQUENCE [LARGE SCALE GENOMIC DNA]</scope>
    <source>
        <strain evidence="1 2">PAR22N</strain>
    </source>
</reference>
<dbReference type="OrthoDB" id="9066681at2"/>
<gene>
    <name evidence="1" type="ORF">FIM25_09025</name>
</gene>
<protein>
    <submittedName>
        <fullName evidence="1">Uncharacterized protein</fullName>
    </submittedName>
</protein>
<proteinExistence type="predicted"/>
<sequence length="383" mass="44786">MSEYQYYEFLSMDQPLTFRQMEELRQISTRAQITSVSFVNEYNWSDLKADPKKLMKNYFDAHVYFANWGTVFFMLKLPIESIKAEDLEPFAVHDCLEVEKFQKHWLITWSFSDDENFEYSDHILEENWMALLAPIREELLRGDLRSLYLGWLRGIYLEDSEDGETEPMALRGLGQLTSAQQALGNFLGLDDDLVTAAGMGLPPLEKADGDEASLQNWVETLSEKQMRKHIILMVGGQSAKAERMLQQAYRSWLVQSRPKEDALRPRPLTAILNQLEEVKQTRLKKESEIKREKIADEKKKRDTFLEKVAGDFSKVWDSAHKEAKKGYASAYDQACQHLCNLKDAYARQNKSGEFEKKLEFFRKEHCRRRALMERLIRERIISP</sequence>
<evidence type="ECO:0000313" key="1">
    <source>
        <dbReference type="EMBL" id="TYT74718.1"/>
    </source>
</evidence>
<dbReference type="RefSeq" id="WP_139448428.1">
    <property type="nucleotide sequence ID" value="NZ_VDMB01000009.1"/>
</dbReference>
<dbReference type="AlphaFoldDB" id="A0A5Q4VCL9"/>
<keyword evidence="2" id="KW-1185">Reference proteome</keyword>
<dbReference type="Proteomes" id="UP000321899">
    <property type="component" value="Unassembled WGS sequence"/>
</dbReference>